<dbReference type="Proteomes" id="UP001445076">
    <property type="component" value="Unassembled WGS sequence"/>
</dbReference>
<protein>
    <submittedName>
        <fullName evidence="2">Uncharacterized protein</fullName>
    </submittedName>
</protein>
<comment type="caution">
    <text evidence="2">The sequence shown here is derived from an EMBL/GenBank/DDBJ whole genome shotgun (WGS) entry which is preliminary data.</text>
</comment>
<keyword evidence="1" id="KW-1133">Transmembrane helix</keyword>
<feature type="non-terminal residue" evidence="2">
    <location>
        <position position="1"/>
    </location>
</feature>
<proteinExistence type="predicted"/>
<keyword evidence="1" id="KW-0472">Membrane</keyword>
<keyword evidence="3" id="KW-1185">Reference proteome</keyword>
<organism evidence="2 3">
    <name type="scientific">Cherax quadricarinatus</name>
    <name type="common">Australian red claw crayfish</name>
    <dbReference type="NCBI Taxonomy" id="27406"/>
    <lineage>
        <taxon>Eukaryota</taxon>
        <taxon>Metazoa</taxon>
        <taxon>Ecdysozoa</taxon>
        <taxon>Arthropoda</taxon>
        <taxon>Crustacea</taxon>
        <taxon>Multicrustacea</taxon>
        <taxon>Malacostraca</taxon>
        <taxon>Eumalacostraca</taxon>
        <taxon>Eucarida</taxon>
        <taxon>Decapoda</taxon>
        <taxon>Pleocyemata</taxon>
        <taxon>Astacidea</taxon>
        <taxon>Parastacoidea</taxon>
        <taxon>Parastacidae</taxon>
        <taxon>Cherax</taxon>
    </lineage>
</organism>
<dbReference type="AlphaFoldDB" id="A0AAW0XWG4"/>
<dbReference type="GO" id="GO:0016409">
    <property type="term" value="F:palmitoyltransferase activity"/>
    <property type="evidence" value="ECO:0007669"/>
    <property type="project" value="InterPro"/>
</dbReference>
<sequence length="153" mass="17350">IGLPYYWQKSPILTCFLIVLGHWLLINVIFHFTMAAITDPGTPPKYGGTVGSPVLLEPPEEEMDIERRNYWYRFSIMYSGMLTTGAFFSLGGLATWHGRLISRGETSIEAHINQRETERLAKINQVSYYNFIKPPLALSQSSLNFSVGDMQTN</sequence>
<keyword evidence="1" id="KW-0812">Transmembrane</keyword>
<evidence type="ECO:0000313" key="3">
    <source>
        <dbReference type="Proteomes" id="UP001445076"/>
    </source>
</evidence>
<dbReference type="PANTHER" id="PTHR12246">
    <property type="entry name" value="PALMITOYLTRANSFERASE ZDHHC16"/>
    <property type="match status" value="1"/>
</dbReference>
<reference evidence="2 3" key="1">
    <citation type="journal article" date="2024" name="BMC Genomics">
        <title>Genome assembly of redclaw crayfish (Cherax quadricarinatus) provides insights into its immune adaptation and hypoxia tolerance.</title>
        <authorList>
            <person name="Liu Z."/>
            <person name="Zheng J."/>
            <person name="Li H."/>
            <person name="Fang K."/>
            <person name="Wang S."/>
            <person name="He J."/>
            <person name="Zhou D."/>
            <person name="Weng S."/>
            <person name="Chi M."/>
            <person name="Gu Z."/>
            <person name="He J."/>
            <person name="Li F."/>
            <person name="Wang M."/>
        </authorList>
    </citation>
    <scope>NUCLEOTIDE SEQUENCE [LARGE SCALE GENOMIC DNA]</scope>
    <source>
        <strain evidence="2">ZL_2023a</strain>
    </source>
</reference>
<dbReference type="EMBL" id="JARKIK010000013">
    <property type="protein sequence ID" value="KAK8748177.1"/>
    <property type="molecule type" value="Genomic_DNA"/>
</dbReference>
<dbReference type="InterPro" id="IPR039859">
    <property type="entry name" value="PFA4/ZDH16/20/ERF2-like"/>
</dbReference>
<feature type="non-terminal residue" evidence="2">
    <location>
        <position position="153"/>
    </location>
</feature>
<evidence type="ECO:0000256" key="1">
    <source>
        <dbReference type="SAM" id="Phobius"/>
    </source>
</evidence>
<evidence type="ECO:0000313" key="2">
    <source>
        <dbReference type="EMBL" id="KAK8748177.1"/>
    </source>
</evidence>
<accession>A0AAW0XWG4</accession>
<name>A0AAW0XWG4_CHEQU</name>
<feature type="transmembrane region" description="Helical" evidence="1">
    <location>
        <begin position="12"/>
        <end position="37"/>
    </location>
</feature>
<feature type="transmembrane region" description="Helical" evidence="1">
    <location>
        <begin position="70"/>
        <end position="93"/>
    </location>
</feature>
<gene>
    <name evidence="2" type="ORF">OTU49_016348</name>
</gene>